<accession>B9D524</accession>
<dbReference type="Proteomes" id="UP000003082">
    <property type="component" value="Unassembled WGS sequence"/>
</dbReference>
<dbReference type="STRING" id="553218.CAMRE0001_2645"/>
<organism evidence="2 3">
    <name type="scientific">Campylobacter rectus RM3267</name>
    <dbReference type="NCBI Taxonomy" id="553218"/>
    <lineage>
        <taxon>Bacteria</taxon>
        <taxon>Pseudomonadati</taxon>
        <taxon>Campylobacterota</taxon>
        <taxon>Epsilonproteobacteria</taxon>
        <taxon>Campylobacterales</taxon>
        <taxon>Campylobacteraceae</taxon>
        <taxon>Campylobacter</taxon>
    </lineage>
</organism>
<name>B9D524_CAMRE</name>
<evidence type="ECO:0000313" key="3">
    <source>
        <dbReference type="Proteomes" id="UP000003082"/>
    </source>
</evidence>
<proteinExistence type="predicted"/>
<comment type="caution">
    <text evidence="2">The sequence shown here is derived from an EMBL/GenBank/DDBJ whole genome shotgun (WGS) entry which is preliminary data.</text>
</comment>
<dbReference type="Gene3D" id="3.30.428.10">
    <property type="entry name" value="HIT-like"/>
    <property type="match status" value="1"/>
</dbReference>
<sequence>MAKIAIKKERKMIFEDELIFVERETSEIPWVKIFTKTPFKELTDCDEATQKRVFEAVLTTEKVMRKFYNPAKINIASFANYVPRVHFHVMARFESDSFFPEPVWGKKQREGELNLPDFAEFSQILADALKRSPRE</sequence>
<dbReference type="InterPro" id="IPR011146">
    <property type="entry name" value="HIT-like"/>
</dbReference>
<dbReference type="InterPro" id="IPR036265">
    <property type="entry name" value="HIT-like_sf"/>
</dbReference>
<protein>
    <submittedName>
        <fullName evidence="2">Histidine triad domain protein</fullName>
    </submittedName>
</protein>
<dbReference type="SUPFAM" id="SSF54197">
    <property type="entry name" value="HIT-like"/>
    <property type="match status" value="1"/>
</dbReference>
<evidence type="ECO:0000313" key="2">
    <source>
        <dbReference type="EMBL" id="EEF12914.1"/>
    </source>
</evidence>
<reference evidence="2 3" key="1">
    <citation type="submission" date="2008-08" db="EMBL/GenBank/DDBJ databases">
        <authorList>
            <person name="Madupu R."/>
            <person name="Durkin A.S."/>
            <person name="Torralba M."/>
            <person name="Methe B."/>
            <person name="Sutton G.G."/>
            <person name="Strausberg R.L."/>
            <person name="Nelson K.E."/>
        </authorList>
    </citation>
    <scope>NUCLEOTIDE SEQUENCE [LARGE SCALE GENOMIC DNA]</scope>
    <source>
        <strain evidence="2 3">RM3267</strain>
    </source>
</reference>
<gene>
    <name evidence="2" type="ORF">CAMRE0001_2645</name>
</gene>
<dbReference type="eggNOG" id="COG0537">
    <property type="taxonomic scope" value="Bacteria"/>
</dbReference>
<evidence type="ECO:0000259" key="1">
    <source>
        <dbReference type="Pfam" id="PF01230"/>
    </source>
</evidence>
<dbReference type="AlphaFoldDB" id="B9D524"/>
<dbReference type="EMBL" id="ACFU01000033">
    <property type="protein sequence ID" value="EEF12914.1"/>
    <property type="molecule type" value="Genomic_DNA"/>
</dbReference>
<feature type="domain" description="HIT" evidence="1">
    <location>
        <begin position="10"/>
        <end position="94"/>
    </location>
</feature>
<dbReference type="GO" id="GO:0003824">
    <property type="term" value="F:catalytic activity"/>
    <property type="evidence" value="ECO:0007669"/>
    <property type="project" value="InterPro"/>
</dbReference>
<keyword evidence="3" id="KW-1185">Reference proteome</keyword>
<dbReference type="Pfam" id="PF01230">
    <property type="entry name" value="HIT"/>
    <property type="match status" value="1"/>
</dbReference>